<keyword evidence="1 3" id="KW-0436">Ligase</keyword>
<accession>A0ABT8CTS3</accession>
<gene>
    <name evidence="3" type="ORF">QW060_11950</name>
</gene>
<dbReference type="EMBL" id="JAUFQU010000001">
    <property type="protein sequence ID" value="MDN3707825.1"/>
    <property type="molecule type" value="Genomic_DNA"/>
</dbReference>
<dbReference type="SUPFAM" id="SSF55681">
    <property type="entry name" value="Class II aaRS and biotin synthetases"/>
    <property type="match status" value="1"/>
</dbReference>
<reference evidence="4" key="1">
    <citation type="journal article" date="2019" name="Int. J. Syst. Evol. Microbiol.">
        <title>The Global Catalogue of Microorganisms (GCM) 10K type strain sequencing project: providing services to taxonomists for standard genome sequencing and annotation.</title>
        <authorList>
            <consortium name="The Broad Institute Genomics Platform"/>
            <consortium name="The Broad Institute Genome Sequencing Center for Infectious Disease"/>
            <person name="Wu L."/>
            <person name="Ma J."/>
        </authorList>
    </citation>
    <scope>NUCLEOTIDE SEQUENCE [LARGE SCALE GENOMIC DNA]</scope>
    <source>
        <strain evidence="4">CECT 7184</strain>
    </source>
</reference>
<dbReference type="PROSITE" id="PS51733">
    <property type="entry name" value="BPL_LPL_CATALYTIC"/>
    <property type="match status" value="1"/>
</dbReference>
<dbReference type="CDD" id="cd16442">
    <property type="entry name" value="BPL"/>
    <property type="match status" value="1"/>
</dbReference>
<evidence type="ECO:0000313" key="4">
    <source>
        <dbReference type="Proteomes" id="UP001242368"/>
    </source>
</evidence>
<dbReference type="RefSeq" id="WP_290363778.1">
    <property type="nucleotide sequence ID" value="NZ_JAUFQU010000001.1"/>
</dbReference>
<dbReference type="InterPro" id="IPR045864">
    <property type="entry name" value="aa-tRNA-synth_II/BPL/LPL"/>
</dbReference>
<organism evidence="3 4">
    <name type="scientific">Paenimyroides ceti</name>
    <dbReference type="NCBI Taxonomy" id="395087"/>
    <lineage>
        <taxon>Bacteria</taxon>
        <taxon>Pseudomonadati</taxon>
        <taxon>Bacteroidota</taxon>
        <taxon>Flavobacteriia</taxon>
        <taxon>Flavobacteriales</taxon>
        <taxon>Flavobacteriaceae</taxon>
        <taxon>Paenimyroides</taxon>
    </lineage>
</organism>
<dbReference type="NCBIfam" id="TIGR00121">
    <property type="entry name" value="birA_ligase"/>
    <property type="match status" value="1"/>
</dbReference>
<evidence type="ECO:0000256" key="1">
    <source>
        <dbReference type="ARBA" id="ARBA00022598"/>
    </source>
</evidence>
<comment type="caution">
    <text evidence="3">The sequence shown here is derived from an EMBL/GenBank/DDBJ whole genome shotgun (WGS) entry which is preliminary data.</text>
</comment>
<dbReference type="PANTHER" id="PTHR12835:SF5">
    <property type="entry name" value="BIOTIN--PROTEIN LIGASE"/>
    <property type="match status" value="1"/>
</dbReference>
<sequence length="242" mass="27680">MNIIKLNAIPSTNDYLKELSVRLEIEDFTVVIADFQTKGKGQMGTQWLTEPNTNLTFSLLLNGDYLKIESIFSLNIMVANSVIYALKKFGLQHIAVKWPNDILSYNKKLCGILIENNIKSDGSIQSVVGIGINLLQKDFSGLPKATSVLECSGLVIDKIELMKTIVYSLKEKMQHFLEIVEFEWQYYHENLYKKGTAMMFEDEKKHRFPGIIQKVNKNGQLEVMLENDVVASFNLKEIKMLY</sequence>
<dbReference type="InterPro" id="IPR004408">
    <property type="entry name" value="Biotin_CoA_COase_ligase"/>
</dbReference>
<dbReference type="EC" id="6.3.4.15" evidence="3"/>
<evidence type="ECO:0000259" key="2">
    <source>
        <dbReference type="PROSITE" id="PS51733"/>
    </source>
</evidence>
<name>A0ABT8CTS3_9FLAO</name>
<dbReference type="Pfam" id="PF03099">
    <property type="entry name" value="BPL_LplA_LipB"/>
    <property type="match status" value="1"/>
</dbReference>
<protein>
    <submittedName>
        <fullName evidence="3">Biotin--[acetyl-CoA-carboxylase] ligase</fullName>
        <ecNumber evidence="3">6.3.4.15</ecNumber>
    </submittedName>
</protein>
<dbReference type="PANTHER" id="PTHR12835">
    <property type="entry name" value="BIOTIN PROTEIN LIGASE"/>
    <property type="match status" value="1"/>
</dbReference>
<dbReference type="Gene3D" id="3.30.930.10">
    <property type="entry name" value="Bira Bifunctional Protein, Domain 2"/>
    <property type="match status" value="1"/>
</dbReference>
<dbReference type="GO" id="GO:0004077">
    <property type="term" value="F:biotin--[biotin carboxyl-carrier protein] ligase activity"/>
    <property type="evidence" value="ECO:0007669"/>
    <property type="project" value="UniProtKB-EC"/>
</dbReference>
<dbReference type="Proteomes" id="UP001242368">
    <property type="component" value="Unassembled WGS sequence"/>
</dbReference>
<feature type="domain" description="BPL/LPL catalytic" evidence="2">
    <location>
        <begin position="1"/>
        <end position="177"/>
    </location>
</feature>
<evidence type="ECO:0000313" key="3">
    <source>
        <dbReference type="EMBL" id="MDN3707825.1"/>
    </source>
</evidence>
<dbReference type="InterPro" id="IPR004143">
    <property type="entry name" value="BPL_LPL_catalytic"/>
</dbReference>
<keyword evidence="4" id="KW-1185">Reference proteome</keyword>
<proteinExistence type="predicted"/>